<proteinExistence type="predicted"/>
<name>A0A2P2QMR2_RHIMU</name>
<dbReference type="AlphaFoldDB" id="A0A2P2QMR2"/>
<organism evidence="2">
    <name type="scientific">Rhizophora mucronata</name>
    <name type="common">Asiatic mangrove</name>
    <dbReference type="NCBI Taxonomy" id="61149"/>
    <lineage>
        <taxon>Eukaryota</taxon>
        <taxon>Viridiplantae</taxon>
        <taxon>Streptophyta</taxon>
        <taxon>Embryophyta</taxon>
        <taxon>Tracheophyta</taxon>
        <taxon>Spermatophyta</taxon>
        <taxon>Magnoliopsida</taxon>
        <taxon>eudicotyledons</taxon>
        <taxon>Gunneridae</taxon>
        <taxon>Pentapetalae</taxon>
        <taxon>rosids</taxon>
        <taxon>fabids</taxon>
        <taxon>Malpighiales</taxon>
        <taxon>Rhizophoraceae</taxon>
        <taxon>Rhizophora</taxon>
    </lineage>
</organism>
<evidence type="ECO:0000256" key="1">
    <source>
        <dbReference type="SAM" id="MobiDB-lite"/>
    </source>
</evidence>
<sequence>MVQHFSVGKSHIGAGHHTSHHTEHQPTTFLLGSDTNLPLRVCAIEQTCTLPSFHGGARM</sequence>
<feature type="region of interest" description="Disordered" evidence="1">
    <location>
        <begin position="1"/>
        <end position="29"/>
    </location>
</feature>
<protein>
    <submittedName>
        <fullName evidence="2">Uncharacterized protein</fullName>
    </submittedName>
</protein>
<dbReference type="EMBL" id="GGEC01087836">
    <property type="protein sequence ID" value="MBX68320.1"/>
    <property type="molecule type" value="Transcribed_RNA"/>
</dbReference>
<accession>A0A2P2QMR2</accession>
<evidence type="ECO:0000313" key="2">
    <source>
        <dbReference type="EMBL" id="MBX68320.1"/>
    </source>
</evidence>
<reference evidence="2" key="1">
    <citation type="submission" date="2018-02" db="EMBL/GenBank/DDBJ databases">
        <title>Rhizophora mucronata_Transcriptome.</title>
        <authorList>
            <person name="Meera S.P."/>
            <person name="Sreeshan A."/>
            <person name="Augustine A."/>
        </authorList>
    </citation>
    <scope>NUCLEOTIDE SEQUENCE</scope>
    <source>
        <tissue evidence="2">Leaf</tissue>
    </source>
</reference>